<gene>
    <name evidence="2" type="ORF">FBZ89_104234</name>
</gene>
<dbReference type="AlphaFoldDB" id="A0A560FK58"/>
<dbReference type="Pfam" id="PF13672">
    <property type="entry name" value="PP2C_2"/>
    <property type="match status" value="1"/>
</dbReference>
<dbReference type="InterPro" id="IPR036457">
    <property type="entry name" value="PPM-type-like_dom_sf"/>
</dbReference>
<dbReference type="Proteomes" id="UP000319859">
    <property type="component" value="Unassembled WGS sequence"/>
</dbReference>
<organism evidence="2 3">
    <name type="scientific">Nitrospirillum amazonense</name>
    <dbReference type="NCBI Taxonomy" id="28077"/>
    <lineage>
        <taxon>Bacteria</taxon>
        <taxon>Pseudomonadati</taxon>
        <taxon>Pseudomonadota</taxon>
        <taxon>Alphaproteobacteria</taxon>
        <taxon>Rhodospirillales</taxon>
        <taxon>Azospirillaceae</taxon>
        <taxon>Nitrospirillum</taxon>
    </lineage>
</organism>
<proteinExistence type="predicted"/>
<dbReference type="InterPro" id="IPR015655">
    <property type="entry name" value="PP2C"/>
</dbReference>
<dbReference type="RefSeq" id="WP_145749634.1">
    <property type="nucleotide sequence ID" value="NZ_VITN01000004.1"/>
</dbReference>
<dbReference type="GO" id="GO:0004722">
    <property type="term" value="F:protein serine/threonine phosphatase activity"/>
    <property type="evidence" value="ECO:0007669"/>
    <property type="project" value="InterPro"/>
</dbReference>
<dbReference type="PROSITE" id="PS51746">
    <property type="entry name" value="PPM_2"/>
    <property type="match status" value="1"/>
</dbReference>
<dbReference type="EMBL" id="VITN01000004">
    <property type="protein sequence ID" value="TWB21986.1"/>
    <property type="molecule type" value="Genomic_DNA"/>
</dbReference>
<dbReference type="OrthoDB" id="9801841at2"/>
<dbReference type="SMART" id="SM00332">
    <property type="entry name" value="PP2Cc"/>
    <property type="match status" value="1"/>
</dbReference>
<comment type="caution">
    <text evidence="2">The sequence shown here is derived from an EMBL/GenBank/DDBJ whole genome shotgun (WGS) entry which is preliminary data.</text>
</comment>
<dbReference type="SUPFAM" id="SSF81606">
    <property type="entry name" value="PP2C-like"/>
    <property type="match status" value="1"/>
</dbReference>
<evidence type="ECO:0000313" key="2">
    <source>
        <dbReference type="EMBL" id="TWB21986.1"/>
    </source>
</evidence>
<dbReference type="SMART" id="SM00331">
    <property type="entry name" value="PP2C_SIG"/>
    <property type="match status" value="1"/>
</dbReference>
<evidence type="ECO:0000313" key="3">
    <source>
        <dbReference type="Proteomes" id="UP000319859"/>
    </source>
</evidence>
<reference evidence="2 3" key="1">
    <citation type="submission" date="2019-06" db="EMBL/GenBank/DDBJ databases">
        <title>Genomic Encyclopedia of Type Strains, Phase IV (KMG-V): Genome sequencing to study the core and pangenomes of soil and plant-associated prokaryotes.</title>
        <authorList>
            <person name="Whitman W."/>
        </authorList>
    </citation>
    <scope>NUCLEOTIDE SEQUENCE [LARGE SCALE GENOMIC DNA]</scope>
    <source>
        <strain evidence="2 3">BR 11880</strain>
    </source>
</reference>
<dbReference type="CDD" id="cd00143">
    <property type="entry name" value="PP2Cc"/>
    <property type="match status" value="1"/>
</dbReference>
<dbReference type="PANTHER" id="PTHR47992">
    <property type="entry name" value="PROTEIN PHOSPHATASE"/>
    <property type="match status" value="1"/>
</dbReference>
<dbReference type="InterPro" id="IPR001932">
    <property type="entry name" value="PPM-type_phosphatase-like_dom"/>
</dbReference>
<feature type="domain" description="PPM-type phosphatase" evidence="1">
    <location>
        <begin position="4"/>
        <end position="234"/>
    </location>
</feature>
<sequence length="236" mass="27069">MKYIFAKYTDKGPRDRNEDYLDVGFLKDSSLVVAIADGLGGHFGGEIASSLAVKVFFDKVAENSEENFSKIGEEIHECIISSQNDEKRRGMATTLIASVFCERKLRGIHCGDSRLVVVRENGIKRLTEDHTEAQRLFKYKVITKHEYNNYRRKNILESALGMRGNPRIDEINFTVNPDDVFIYTTDGVHEKIFLKEMFHMVRSCVNPRQFVDMIVREIKLRGASDNFSIICIFAKE</sequence>
<dbReference type="Gene3D" id="3.60.40.10">
    <property type="entry name" value="PPM-type phosphatase domain"/>
    <property type="match status" value="1"/>
</dbReference>
<accession>A0A560FK58</accession>
<evidence type="ECO:0000259" key="1">
    <source>
        <dbReference type="PROSITE" id="PS51746"/>
    </source>
</evidence>
<name>A0A560FK58_9PROT</name>
<protein>
    <submittedName>
        <fullName evidence="2">Protein phosphatase</fullName>
    </submittedName>
</protein>